<dbReference type="Gene3D" id="3.20.20.70">
    <property type="entry name" value="Aldolase class I"/>
    <property type="match status" value="1"/>
</dbReference>
<dbReference type="GO" id="GO:0050661">
    <property type="term" value="F:NADP binding"/>
    <property type="evidence" value="ECO:0007669"/>
    <property type="project" value="InterPro"/>
</dbReference>
<dbReference type="EMBL" id="VCEI01000011">
    <property type="protein sequence ID" value="TLU95921.1"/>
    <property type="molecule type" value="Genomic_DNA"/>
</dbReference>
<dbReference type="PANTHER" id="PTHR43303:SF4">
    <property type="entry name" value="NADPH DEHYDROGENASE C23G7.10C-RELATED"/>
    <property type="match status" value="1"/>
</dbReference>
<evidence type="ECO:0000256" key="2">
    <source>
        <dbReference type="ARBA" id="ARBA00022630"/>
    </source>
</evidence>
<evidence type="ECO:0000256" key="5">
    <source>
        <dbReference type="ARBA" id="ARBA00023002"/>
    </source>
</evidence>
<evidence type="ECO:0000259" key="6">
    <source>
        <dbReference type="Pfam" id="PF00724"/>
    </source>
</evidence>
<dbReference type="OrthoDB" id="9772736at2"/>
<dbReference type="Proteomes" id="UP000309788">
    <property type="component" value="Unassembled WGS sequence"/>
</dbReference>
<proteinExistence type="predicted"/>
<comment type="cofactor">
    <cofactor evidence="1">
        <name>FMN</name>
        <dbReference type="ChEBI" id="CHEBI:58210"/>
    </cofactor>
</comment>
<evidence type="ECO:0000313" key="8">
    <source>
        <dbReference type="Proteomes" id="UP000309788"/>
    </source>
</evidence>
<evidence type="ECO:0000313" key="7">
    <source>
        <dbReference type="EMBL" id="TLU95921.1"/>
    </source>
</evidence>
<keyword evidence="2" id="KW-0285">Flavoprotein</keyword>
<keyword evidence="5 7" id="KW-0560">Oxidoreductase</keyword>
<dbReference type="NCBIfam" id="NF010047">
    <property type="entry name" value="PRK13523.1"/>
    <property type="match status" value="1"/>
</dbReference>
<feature type="domain" description="NADH:flavin oxidoreductase/NADH oxidase N-terminal" evidence="6">
    <location>
        <begin position="4"/>
        <end position="340"/>
    </location>
</feature>
<protein>
    <submittedName>
        <fullName evidence="7">NADPH dehydrogenase NamA</fullName>
        <ecNumber evidence="7">1.6.99.1</ecNumber>
    </submittedName>
</protein>
<dbReference type="InterPro" id="IPR001155">
    <property type="entry name" value="OxRdtase_FMN_N"/>
</dbReference>
<dbReference type="Pfam" id="PF00724">
    <property type="entry name" value="Oxidored_FMN"/>
    <property type="match status" value="1"/>
</dbReference>
<reference evidence="7 8" key="1">
    <citation type="submission" date="2019-05" db="EMBL/GenBank/DDBJ databases">
        <authorList>
            <person name="Qu J.-H."/>
        </authorList>
    </citation>
    <scope>NUCLEOTIDE SEQUENCE [LARGE SCALE GENOMIC DNA]</scope>
    <source>
        <strain evidence="7 8">Z12</strain>
    </source>
</reference>
<dbReference type="AlphaFoldDB" id="A0A5R9KI70"/>
<evidence type="ECO:0000256" key="3">
    <source>
        <dbReference type="ARBA" id="ARBA00022643"/>
    </source>
</evidence>
<comment type="caution">
    <text evidence="7">The sequence shown here is derived from an EMBL/GenBank/DDBJ whole genome shotgun (WGS) entry which is preliminary data.</text>
</comment>
<keyword evidence="4" id="KW-0521">NADP</keyword>
<dbReference type="CDD" id="cd02932">
    <property type="entry name" value="OYE_YqiM_FMN"/>
    <property type="match status" value="1"/>
</dbReference>
<accession>A0A5R9KI70</accession>
<keyword evidence="8" id="KW-1185">Reference proteome</keyword>
<dbReference type="InterPro" id="IPR044152">
    <property type="entry name" value="YqjM-like"/>
</dbReference>
<keyword evidence="3" id="KW-0288">FMN</keyword>
<dbReference type="SUPFAM" id="SSF51395">
    <property type="entry name" value="FMN-linked oxidoreductases"/>
    <property type="match status" value="1"/>
</dbReference>
<sequence>MSSQLFTPLTIKNISFKNRIVVSPMCQYSSVDGFANDWHLVHLGSRAVGGAALLIAEATAVSPEGRISPEDLGIWKDEHIEKLKQITDFIAAQGSVAGIQLGHAGRKASTFPAWKGRGQVPADQGGWKTVGASAIPFHETENAPEELGIEGIRKVIGDFAAAAGRSLKAGFKVIEIHAAHGYLIHQFLSPLSNIRSDEYGGSFENRIRILLEVIESVQQVWPADFPLFVRISATDWAENGWNENESVELAKILKNTGVDLIDVSTGGLVPSVKIPVGPSYQVPFSAKIKKEAEMMTGAVGMITETQQAEDILQHHEADLIVMAREFLRDPYFPLHAAHQLGEDIVWPVQYDRAKPALK</sequence>
<dbReference type="EC" id="1.6.99.1" evidence="7"/>
<gene>
    <name evidence="7" type="primary">namA</name>
    <name evidence="7" type="ORF">FEM55_01860</name>
</gene>
<name>A0A5R9KI70_9BACT</name>
<dbReference type="GO" id="GO:0010181">
    <property type="term" value="F:FMN binding"/>
    <property type="evidence" value="ECO:0007669"/>
    <property type="project" value="InterPro"/>
</dbReference>
<dbReference type="GO" id="GO:0003959">
    <property type="term" value="F:NADPH dehydrogenase activity"/>
    <property type="evidence" value="ECO:0007669"/>
    <property type="project" value="UniProtKB-EC"/>
</dbReference>
<dbReference type="RefSeq" id="WP_138279615.1">
    <property type="nucleotide sequence ID" value="NZ_BMGE01000001.1"/>
</dbReference>
<dbReference type="InterPro" id="IPR013785">
    <property type="entry name" value="Aldolase_TIM"/>
</dbReference>
<evidence type="ECO:0000256" key="4">
    <source>
        <dbReference type="ARBA" id="ARBA00022857"/>
    </source>
</evidence>
<evidence type="ECO:0000256" key="1">
    <source>
        <dbReference type="ARBA" id="ARBA00001917"/>
    </source>
</evidence>
<organism evidence="7 8">
    <name type="scientific">Dyadobacter sediminis</name>
    <dbReference type="NCBI Taxonomy" id="1493691"/>
    <lineage>
        <taxon>Bacteria</taxon>
        <taxon>Pseudomonadati</taxon>
        <taxon>Bacteroidota</taxon>
        <taxon>Cytophagia</taxon>
        <taxon>Cytophagales</taxon>
        <taxon>Spirosomataceae</taxon>
        <taxon>Dyadobacter</taxon>
    </lineage>
</organism>
<dbReference type="PANTHER" id="PTHR43303">
    <property type="entry name" value="NADPH DEHYDROGENASE C23G7.10C-RELATED"/>
    <property type="match status" value="1"/>
</dbReference>